<comment type="caution">
    <text evidence="1">The sequence shown here is derived from an EMBL/GenBank/DDBJ whole genome shotgun (WGS) entry which is preliminary data.</text>
</comment>
<dbReference type="AlphaFoldDB" id="A0ABD1YWW1"/>
<sequence length="136" mass="16102">MTIVMNVMMVEFNEDEVINKHEVEVEDMDMEDMIVDVVFNLNEIIINVLMTKMPLLAMSVARKVTLRRIAVHQSISGSYTRTLFRQTTQGHKWNLIWQMLLVKGVLADDHLKRWRIYLNQRLATHSWEVHSFMKSK</sequence>
<reference evidence="1 2" key="1">
    <citation type="submission" date="2024-09" db="EMBL/GenBank/DDBJ databases">
        <title>Chromosome-scale assembly of Riccia fluitans.</title>
        <authorList>
            <person name="Paukszto L."/>
            <person name="Sawicki J."/>
            <person name="Karawczyk K."/>
            <person name="Piernik-Szablinska J."/>
            <person name="Szczecinska M."/>
            <person name="Mazdziarz M."/>
        </authorList>
    </citation>
    <scope>NUCLEOTIDE SEQUENCE [LARGE SCALE GENOMIC DNA]</scope>
    <source>
        <strain evidence="1">Rf_01</strain>
        <tissue evidence="1">Aerial parts of the thallus</tissue>
    </source>
</reference>
<accession>A0ABD1YWW1</accession>
<keyword evidence="2" id="KW-1185">Reference proteome</keyword>
<evidence type="ECO:0000313" key="2">
    <source>
        <dbReference type="Proteomes" id="UP001605036"/>
    </source>
</evidence>
<dbReference type="Proteomes" id="UP001605036">
    <property type="component" value="Unassembled WGS sequence"/>
</dbReference>
<protein>
    <submittedName>
        <fullName evidence="1">Uncharacterized protein</fullName>
    </submittedName>
</protein>
<evidence type="ECO:0000313" key="1">
    <source>
        <dbReference type="EMBL" id="KAL2635145.1"/>
    </source>
</evidence>
<proteinExistence type="predicted"/>
<gene>
    <name evidence="1" type="ORF">R1flu_006624</name>
</gene>
<dbReference type="EMBL" id="JBHFFA010000003">
    <property type="protein sequence ID" value="KAL2635145.1"/>
    <property type="molecule type" value="Genomic_DNA"/>
</dbReference>
<name>A0ABD1YWW1_9MARC</name>
<organism evidence="1 2">
    <name type="scientific">Riccia fluitans</name>
    <dbReference type="NCBI Taxonomy" id="41844"/>
    <lineage>
        <taxon>Eukaryota</taxon>
        <taxon>Viridiplantae</taxon>
        <taxon>Streptophyta</taxon>
        <taxon>Embryophyta</taxon>
        <taxon>Marchantiophyta</taxon>
        <taxon>Marchantiopsida</taxon>
        <taxon>Marchantiidae</taxon>
        <taxon>Marchantiales</taxon>
        <taxon>Ricciaceae</taxon>
        <taxon>Riccia</taxon>
    </lineage>
</organism>